<dbReference type="Gene3D" id="2.60.120.740">
    <property type="match status" value="1"/>
</dbReference>
<comment type="similarity">
    <text evidence="2 8">Belongs to the glycosyl hydrolase 35 family.</text>
</comment>
<evidence type="ECO:0000256" key="3">
    <source>
        <dbReference type="ARBA" id="ARBA00012756"/>
    </source>
</evidence>
<name>A0ABU6U6C4_9FABA</name>
<reference evidence="11 12" key="1">
    <citation type="journal article" date="2023" name="Plants (Basel)">
        <title>Bridging the Gap: Combining Genomics and Transcriptomics Approaches to Understand Stylosanthes scabra, an Orphan Legume from the Brazilian Caatinga.</title>
        <authorList>
            <person name="Ferreira-Neto J.R.C."/>
            <person name="da Silva M.D."/>
            <person name="Binneck E."/>
            <person name="de Melo N.F."/>
            <person name="da Silva R.H."/>
            <person name="de Melo A.L.T.M."/>
            <person name="Pandolfi V."/>
            <person name="Bustamante F.O."/>
            <person name="Brasileiro-Vidal A.C."/>
            <person name="Benko-Iseppon A.M."/>
        </authorList>
    </citation>
    <scope>NUCLEOTIDE SEQUENCE [LARGE SCALE GENOMIC DNA]</scope>
    <source>
        <tissue evidence="11">Leaves</tissue>
    </source>
</reference>
<dbReference type="EC" id="3.2.1.23" evidence="3 7"/>
<dbReference type="Gene3D" id="2.60.120.260">
    <property type="entry name" value="Galactose-binding domain-like"/>
    <property type="match status" value="2"/>
</dbReference>
<dbReference type="PROSITE" id="PS01182">
    <property type="entry name" value="GLYCOSYL_HYDROL_F35"/>
    <property type="match status" value="1"/>
</dbReference>
<dbReference type="PANTHER" id="PTHR23421">
    <property type="entry name" value="BETA-GALACTOSIDASE RELATED"/>
    <property type="match status" value="1"/>
</dbReference>
<dbReference type="Pfam" id="PF21467">
    <property type="entry name" value="BetaGal_gal-bd"/>
    <property type="match status" value="1"/>
</dbReference>
<proteinExistence type="inferred from homology"/>
<evidence type="ECO:0000256" key="9">
    <source>
        <dbReference type="SAM" id="Phobius"/>
    </source>
</evidence>
<evidence type="ECO:0000256" key="2">
    <source>
        <dbReference type="ARBA" id="ARBA00009809"/>
    </source>
</evidence>
<evidence type="ECO:0000256" key="1">
    <source>
        <dbReference type="ARBA" id="ARBA00001412"/>
    </source>
</evidence>
<evidence type="ECO:0000259" key="10">
    <source>
        <dbReference type="PROSITE" id="PS50228"/>
    </source>
</evidence>
<feature type="transmembrane region" description="Helical" evidence="9">
    <location>
        <begin position="164"/>
        <end position="181"/>
    </location>
</feature>
<accession>A0ABU6U6C4</accession>
<dbReference type="SUPFAM" id="SSF51445">
    <property type="entry name" value="(Trans)glycosidases"/>
    <property type="match status" value="1"/>
</dbReference>
<dbReference type="Pfam" id="PF01301">
    <property type="entry name" value="Glyco_hydro_35"/>
    <property type="match status" value="1"/>
</dbReference>
<comment type="caution">
    <text evidence="11">The sequence shown here is derived from an EMBL/GenBank/DDBJ whole genome shotgun (WGS) entry which is preliminary data.</text>
</comment>
<dbReference type="Proteomes" id="UP001341840">
    <property type="component" value="Unassembled WGS sequence"/>
</dbReference>
<dbReference type="Pfam" id="PF17834">
    <property type="entry name" value="GHD"/>
    <property type="match status" value="1"/>
</dbReference>
<dbReference type="SUPFAM" id="SSF49785">
    <property type="entry name" value="Galactose-binding domain-like"/>
    <property type="match status" value="2"/>
</dbReference>
<evidence type="ECO:0000313" key="11">
    <source>
        <dbReference type="EMBL" id="MED6156742.1"/>
    </source>
</evidence>
<dbReference type="InterPro" id="IPR043159">
    <property type="entry name" value="Lectin_gal-bd_sf"/>
</dbReference>
<dbReference type="EMBL" id="JASCZI010120878">
    <property type="protein sequence ID" value="MED6156742.1"/>
    <property type="molecule type" value="Genomic_DNA"/>
</dbReference>
<keyword evidence="4" id="KW-0732">Signal</keyword>
<protein>
    <recommendedName>
        <fullName evidence="3 7">Beta-galactosidase</fullName>
        <ecNumber evidence="3 7">3.2.1.23</ecNumber>
    </recommendedName>
</protein>
<dbReference type="InterPro" id="IPR031330">
    <property type="entry name" value="Gly_Hdrlase_35_cat"/>
</dbReference>
<feature type="domain" description="SUEL-type lectin" evidence="10">
    <location>
        <begin position="932"/>
        <end position="1019"/>
    </location>
</feature>
<keyword evidence="9" id="KW-1133">Transmembrane helix</keyword>
<dbReference type="InterPro" id="IPR000922">
    <property type="entry name" value="Lectin_gal-bd_dom"/>
</dbReference>
<dbReference type="Gene3D" id="3.20.20.80">
    <property type="entry name" value="Glycosidases"/>
    <property type="match status" value="1"/>
</dbReference>
<organism evidence="11 12">
    <name type="scientific">Stylosanthes scabra</name>
    <dbReference type="NCBI Taxonomy" id="79078"/>
    <lineage>
        <taxon>Eukaryota</taxon>
        <taxon>Viridiplantae</taxon>
        <taxon>Streptophyta</taxon>
        <taxon>Embryophyta</taxon>
        <taxon>Tracheophyta</taxon>
        <taxon>Spermatophyta</taxon>
        <taxon>Magnoliopsida</taxon>
        <taxon>eudicotyledons</taxon>
        <taxon>Gunneridae</taxon>
        <taxon>Pentapetalae</taxon>
        <taxon>rosids</taxon>
        <taxon>fabids</taxon>
        <taxon>Fabales</taxon>
        <taxon>Fabaceae</taxon>
        <taxon>Papilionoideae</taxon>
        <taxon>50 kb inversion clade</taxon>
        <taxon>dalbergioids sensu lato</taxon>
        <taxon>Dalbergieae</taxon>
        <taxon>Pterocarpus clade</taxon>
        <taxon>Stylosanthes</taxon>
    </lineage>
</organism>
<dbReference type="PRINTS" id="PR00742">
    <property type="entry name" value="GLHYDRLASE35"/>
</dbReference>
<evidence type="ECO:0000313" key="12">
    <source>
        <dbReference type="Proteomes" id="UP001341840"/>
    </source>
</evidence>
<dbReference type="InterPro" id="IPR041392">
    <property type="entry name" value="GHD"/>
</dbReference>
<keyword evidence="5 7" id="KW-0378">Hydrolase</keyword>
<evidence type="ECO:0000256" key="8">
    <source>
        <dbReference type="RuleBase" id="RU003679"/>
    </source>
</evidence>
<dbReference type="InterPro" id="IPR017853">
    <property type="entry name" value="GH"/>
</dbReference>
<keyword evidence="9" id="KW-0812">Transmembrane</keyword>
<dbReference type="InterPro" id="IPR001944">
    <property type="entry name" value="Glycoside_Hdrlase_35"/>
</dbReference>
<comment type="catalytic activity">
    <reaction evidence="1 7">
        <text>Hydrolysis of terminal non-reducing beta-D-galactose residues in beta-D-galactosides.</text>
        <dbReference type="EC" id="3.2.1.23"/>
    </reaction>
</comment>
<evidence type="ECO:0000256" key="4">
    <source>
        <dbReference type="ARBA" id="ARBA00022729"/>
    </source>
</evidence>
<keyword evidence="6 7" id="KW-0326">Glycosidase</keyword>
<dbReference type="InterPro" id="IPR019801">
    <property type="entry name" value="Glyco_hydro_35_CS"/>
</dbReference>
<keyword evidence="9" id="KW-0472">Membrane</keyword>
<sequence length="1025" mass="114946">MGNNIKDDKDWRECITITNHKLYCHSLFSAHHRHWPHSTLSDSISCHILSFLPTRISITINILFRRWRHLCQDLHVLNLGGSNSARHLFATTVTDQRFWKGMVKFSAIPIFLFRFRVVCHGEGAATGVASMRKGEACLLCLSNGDGSPMPSSFSSSSSYSSSSFSFSCGCVVIVVVLWLVMNYSKQEKRASLLHTNVSEASSNFGVSTDHTPLNNGGGKLEVTYDGRSLIVGGKRDLFYSGSIHYTRSTPDMWPDLLDKSKRGGINVIQTYVFWNAHEVEKGQFKFDTGGPYDVVKFLKLVQERGMYVTLRLGPFIQAEWNHGGLPYWLREVPNIIFRSFNEPFKKYMQEFVISVIAKMKEEKLFYPQGGPIILAQIENEYNHVQLAYEEDGDNYVQWAAKLAIGLDCGIPWVMCKQKDAPDPVINACNGRHCGDTFSGPNKPYKPQIWTENWTAQYRVFGDPPSQRSAEDIAFSIIRFFSKNGSLVNYYMYHGGTNFGRTSAAFKTTRYYDEAPLDEYGLQRDPKWGHLRDGHRAMNLCKRILLNGATTVNKLTEFNEVRTFEKGDGCVAFLTNNHTKEETTINFRGTEYYLPPRSISVLGDCKNVIYNTQMIASQHNSRNYKTSKQANNHKWEMFVEEIPTTIQLKPDKNAPQELYSMLKDLTDYGWFTTSFELGPEDFPKKDGTSPVLRILSLGHTLCAYVNGEYIGSGHGSHEEKAFEFQRPVKFKIGTNQISILATTVGLPDSGAYMEHRYAGPKSVTILGLNTGTIDLTHNGWGHQVGIQGEKLEVFTDLGSKKVKWTDVQGPAQGLRWYKTQFTTPEGRDPVAIRMTGMGKGMMYVNGNSIGRHWMSFLSILGKPTQAEYHIPRSYLNPRDNLLVVLEEEPACPDKIVILNVDRNTICSLITEHHPPNVNSWEVKGQKLKPIADVPPEAGATLVCPDRSKISAIEFASFGDPPSGVCGEYVLGKCNAPEAKQIVEQECVGKESCFVPLSKFNNAGGDCKALVKTLAIQANCGPQTPAM</sequence>
<dbReference type="InterPro" id="IPR048913">
    <property type="entry name" value="BetaGal_gal-bd"/>
</dbReference>
<dbReference type="PROSITE" id="PS50228">
    <property type="entry name" value="SUEL_LECTIN"/>
    <property type="match status" value="1"/>
</dbReference>
<dbReference type="Pfam" id="PF02140">
    <property type="entry name" value="SUEL_Lectin"/>
    <property type="match status" value="1"/>
</dbReference>
<evidence type="ECO:0000256" key="7">
    <source>
        <dbReference type="RuleBase" id="RU000675"/>
    </source>
</evidence>
<dbReference type="InterPro" id="IPR008979">
    <property type="entry name" value="Galactose-bd-like_sf"/>
</dbReference>
<evidence type="ECO:0000256" key="6">
    <source>
        <dbReference type="ARBA" id="ARBA00023295"/>
    </source>
</evidence>
<dbReference type="CDD" id="cd22842">
    <property type="entry name" value="Gal_Rha_Lectin_BGal"/>
    <property type="match status" value="1"/>
</dbReference>
<gene>
    <name evidence="11" type="primary">BGAL13_1</name>
    <name evidence="11" type="ORF">PIB30_017116</name>
</gene>
<keyword evidence="12" id="KW-1185">Reference proteome</keyword>
<evidence type="ECO:0000256" key="5">
    <source>
        <dbReference type="ARBA" id="ARBA00022801"/>
    </source>
</evidence>